<dbReference type="AlphaFoldDB" id="A0A0C9M5E1"/>
<reference evidence="1" key="1">
    <citation type="submission" date="2014-09" db="EMBL/GenBank/DDBJ databases">
        <title>Draft genome sequence of an oleaginous Mucoromycotina fungus Mucor ambiguus NBRC6742.</title>
        <authorList>
            <person name="Takeda I."/>
            <person name="Yamane N."/>
            <person name="Morita T."/>
            <person name="Tamano K."/>
            <person name="Machida M."/>
            <person name="Baker S."/>
            <person name="Koike H."/>
        </authorList>
    </citation>
    <scope>NUCLEOTIDE SEQUENCE</scope>
    <source>
        <strain evidence="1">NBRC 6742</strain>
    </source>
</reference>
<evidence type="ECO:0000313" key="1">
    <source>
        <dbReference type="EMBL" id="GAN01674.1"/>
    </source>
</evidence>
<evidence type="ECO:0000313" key="2">
    <source>
        <dbReference type="Proteomes" id="UP000053815"/>
    </source>
</evidence>
<dbReference type="Proteomes" id="UP000053815">
    <property type="component" value="Unassembled WGS sequence"/>
</dbReference>
<accession>A0A0C9M5E1</accession>
<keyword evidence="2" id="KW-1185">Reference proteome</keyword>
<dbReference type="EMBL" id="DF836299">
    <property type="protein sequence ID" value="GAN01674.1"/>
    <property type="molecule type" value="Genomic_DNA"/>
</dbReference>
<name>A0A0C9M5E1_9FUNG</name>
<organism evidence="1">
    <name type="scientific">Mucor ambiguus</name>
    <dbReference type="NCBI Taxonomy" id="91626"/>
    <lineage>
        <taxon>Eukaryota</taxon>
        <taxon>Fungi</taxon>
        <taxon>Fungi incertae sedis</taxon>
        <taxon>Mucoromycota</taxon>
        <taxon>Mucoromycotina</taxon>
        <taxon>Mucoromycetes</taxon>
        <taxon>Mucorales</taxon>
        <taxon>Mucorineae</taxon>
        <taxon>Mucoraceae</taxon>
        <taxon>Mucor</taxon>
    </lineage>
</organism>
<gene>
    <name evidence="1" type="ORF">MAM1_0010c01108</name>
</gene>
<proteinExistence type="predicted"/>
<sequence>MLPKGSSKNGVARLSKKDMLQDCVIWRLREREQQQNKEQEPAVVAFVTATASVSKSTATTVSPALIDGELPLPTAFVTPQVAI</sequence>
<protein>
    <submittedName>
        <fullName evidence="1">Uncharacterized protein</fullName>
    </submittedName>
</protein>